<dbReference type="SUPFAM" id="SSF46565">
    <property type="entry name" value="Chaperone J-domain"/>
    <property type="match status" value="1"/>
</dbReference>
<evidence type="ECO:0000256" key="1">
    <source>
        <dbReference type="SAM" id="MobiDB-lite"/>
    </source>
</evidence>
<dbReference type="Proteomes" id="UP001056855">
    <property type="component" value="Plasmid unnamed3"/>
</dbReference>
<dbReference type="GeneID" id="73292551"/>
<organism evidence="3 4">
    <name type="scientific">Natronosalvus rutilus</name>
    <dbReference type="NCBI Taxonomy" id="2953753"/>
    <lineage>
        <taxon>Archaea</taxon>
        <taxon>Methanobacteriati</taxon>
        <taxon>Methanobacteriota</taxon>
        <taxon>Stenosarchaea group</taxon>
        <taxon>Halobacteria</taxon>
        <taxon>Halobacteriales</taxon>
        <taxon>Natrialbaceae</taxon>
        <taxon>Natronosalvus</taxon>
    </lineage>
</organism>
<dbReference type="InterPro" id="IPR001623">
    <property type="entry name" value="DnaJ_domain"/>
</dbReference>
<gene>
    <name evidence="3" type="ORF">NGM29_20855</name>
</gene>
<dbReference type="KEGG" id="sawl:NGM29_20855"/>
<dbReference type="Gene3D" id="1.10.287.110">
    <property type="entry name" value="DnaJ domain"/>
    <property type="match status" value="1"/>
</dbReference>
<feature type="compositionally biased region" description="Polar residues" evidence="1">
    <location>
        <begin position="21"/>
        <end position="31"/>
    </location>
</feature>
<dbReference type="PROSITE" id="PS50076">
    <property type="entry name" value="DNAJ_2"/>
    <property type="match status" value="1"/>
</dbReference>
<geneLocation type="plasmid" evidence="3 4">
    <name>unnamed3</name>
</geneLocation>
<sequence length="195" mass="21501">MTDTGIDWPPELPRTPEGKRSSTSAYQANLGQTTKQLAREMDRLGADKFRASIGNGHTKSNGLPLHNARPDDPGFVLRWTKDGDQFVVGCDDYTHLRDNVREVFMWMKETRKAGDRKVKTGQSQFAAAALPAADDDAVVAEEPPHEVLGVAPDADPEIVSTVARKLKARHHPEGAEPDSTRFKRVCKAEEALVDE</sequence>
<reference evidence="3" key="1">
    <citation type="submission" date="2022-06" db="EMBL/GenBank/DDBJ databases">
        <title>Diverse halophilic archaea isolated from saline environments.</title>
        <authorList>
            <person name="Cui H.-L."/>
        </authorList>
    </citation>
    <scope>NUCLEOTIDE SEQUENCE</scope>
    <source>
        <strain evidence="3">WLHS1</strain>
        <plasmid evidence="3">unnamed3</plasmid>
    </source>
</reference>
<evidence type="ECO:0000259" key="2">
    <source>
        <dbReference type="PROSITE" id="PS50076"/>
    </source>
</evidence>
<proteinExistence type="predicted"/>
<dbReference type="AlphaFoldDB" id="A0A9E7NDV0"/>
<dbReference type="InterPro" id="IPR036869">
    <property type="entry name" value="J_dom_sf"/>
</dbReference>
<dbReference type="RefSeq" id="WP_254161660.1">
    <property type="nucleotide sequence ID" value="NZ_CP100358.1"/>
</dbReference>
<keyword evidence="3" id="KW-0614">Plasmid</keyword>
<name>A0A9E7NDV0_9EURY</name>
<feature type="domain" description="J" evidence="2">
    <location>
        <begin position="143"/>
        <end position="195"/>
    </location>
</feature>
<dbReference type="EMBL" id="CP100358">
    <property type="protein sequence ID" value="UTF56040.1"/>
    <property type="molecule type" value="Genomic_DNA"/>
</dbReference>
<keyword evidence="4" id="KW-1185">Reference proteome</keyword>
<accession>A0A9E7NDV0</accession>
<protein>
    <submittedName>
        <fullName evidence="3">J domain-containing protein</fullName>
    </submittedName>
</protein>
<feature type="region of interest" description="Disordered" evidence="1">
    <location>
        <begin position="1"/>
        <end position="31"/>
    </location>
</feature>
<evidence type="ECO:0000313" key="4">
    <source>
        <dbReference type="Proteomes" id="UP001056855"/>
    </source>
</evidence>
<evidence type="ECO:0000313" key="3">
    <source>
        <dbReference type="EMBL" id="UTF56040.1"/>
    </source>
</evidence>